<organism evidence="2 3">
    <name type="scientific">Luteolibacter yonseiensis</name>
    <dbReference type="NCBI Taxonomy" id="1144680"/>
    <lineage>
        <taxon>Bacteria</taxon>
        <taxon>Pseudomonadati</taxon>
        <taxon>Verrucomicrobiota</taxon>
        <taxon>Verrucomicrobiia</taxon>
        <taxon>Verrucomicrobiales</taxon>
        <taxon>Verrucomicrobiaceae</taxon>
        <taxon>Luteolibacter</taxon>
    </lineage>
</organism>
<dbReference type="InterPro" id="IPR012373">
    <property type="entry name" value="Ferrdict_sens_TM"/>
</dbReference>
<keyword evidence="1" id="KW-1133">Transmembrane helix</keyword>
<keyword evidence="3" id="KW-1185">Reference proteome</keyword>
<feature type="transmembrane region" description="Helical" evidence="1">
    <location>
        <begin position="95"/>
        <end position="114"/>
    </location>
</feature>
<keyword evidence="1" id="KW-0812">Transmembrane</keyword>
<dbReference type="EMBL" id="JAENIK010000013">
    <property type="protein sequence ID" value="MBK1818442.1"/>
    <property type="molecule type" value="Genomic_DNA"/>
</dbReference>
<evidence type="ECO:0000256" key="1">
    <source>
        <dbReference type="SAM" id="Phobius"/>
    </source>
</evidence>
<dbReference type="PANTHER" id="PTHR30273">
    <property type="entry name" value="PERIPLASMIC SIGNAL SENSOR AND SIGMA FACTOR ACTIVATOR FECR-RELATED"/>
    <property type="match status" value="1"/>
</dbReference>
<gene>
    <name evidence="2" type="ORF">JIN84_22680</name>
</gene>
<sequence length="454" mass="49380">MAEKIPSETIDLIERLMEGTLDDAGHARLMELIDKNPALLGRIAGHLDISSTLHLAARQEEDFASRTASHVIRIAEEGEFAFARRVKRRVARGRMVKGLAAAAVLTLAGFHFFYNPAPRGERVALLLRMNHDNQVISSKPIYSGTVIEETSGLVRLDFKNGAVAAVEGPMKLKVVSGMAIELESGRMNGWCPDTAHGFKVHTKSAVLTDLGTSFGITTTQDGKSEFMVLDGLVEVEKGDEKIRLEEGAAIKSSMDQAMRAVAFDPSAFTKTWPFSNGILTTRGAVIPAPPDTAEKLALLENDKHILVIPERRGIPFDHEIQAEITEPGTLPGDISGEVRTLSPVSGKRLSSFLIRYNPVGVISEEHFLCFEGEVTFDRPVLAISCLNGPLAHGDPVFSTARWPDPLRGIELSQRLNPPDSVTLSPDRRTVKLIFYAGASTDDVRVILEDSANGG</sequence>
<proteinExistence type="predicted"/>
<keyword evidence="1" id="KW-0472">Membrane</keyword>
<dbReference type="GO" id="GO:0016989">
    <property type="term" value="F:sigma factor antagonist activity"/>
    <property type="evidence" value="ECO:0007669"/>
    <property type="project" value="TreeGrafter"/>
</dbReference>
<evidence type="ECO:0000313" key="3">
    <source>
        <dbReference type="Proteomes" id="UP000600139"/>
    </source>
</evidence>
<dbReference type="AlphaFoldDB" id="A0A934R7H0"/>
<name>A0A934R7H0_9BACT</name>
<dbReference type="PANTHER" id="PTHR30273:SF2">
    <property type="entry name" value="PROTEIN FECR"/>
    <property type="match status" value="1"/>
</dbReference>
<comment type="caution">
    <text evidence="2">The sequence shown here is derived from an EMBL/GenBank/DDBJ whole genome shotgun (WGS) entry which is preliminary data.</text>
</comment>
<dbReference type="Proteomes" id="UP000600139">
    <property type="component" value="Unassembled WGS sequence"/>
</dbReference>
<dbReference type="RefSeq" id="WP_200353387.1">
    <property type="nucleotide sequence ID" value="NZ_BAABHZ010000002.1"/>
</dbReference>
<evidence type="ECO:0000313" key="2">
    <source>
        <dbReference type="EMBL" id="MBK1818442.1"/>
    </source>
</evidence>
<reference evidence="2" key="1">
    <citation type="submission" date="2021-01" db="EMBL/GenBank/DDBJ databases">
        <title>Modified the classification status of verrucomicrobia.</title>
        <authorList>
            <person name="Feng X."/>
        </authorList>
    </citation>
    <scope>NUCLEOTIDE SEQUENCE</scope>
    <source>
        <strain evidence="2">JCM 18052</strain>
    </source>
</reference>
<accession>A0A934R7H0</accession>
<evidence type="ECO:0008006" key="4">
    <source>
        <dbReference type="Google" id="ProtNLM"/>
    </source>
</evidence>
<protein>
    <recommendedName>
        <fullName evidence="4">FecR protein domain-containing protein</fullName>
    </recommendedName>
</protein>
<dbReference type="Gene3D" id="2.60.120.1440">
    <property type="match status" value="1"/>
</dbReference>